<reference evidence="9 10" key="1">
    <citation type="submission" date="2021-01" db="EMBL/GenBank/DDBJ databases">
        <title>Genome Sequencing of Type Strains.</title>
        <authorList>
            <person name="Lemaire J.F."/>
            <person name="Inderbitzin P."/>
            <person name="Collins S.B."/>
            <person name="Wespe N."/>
            <person name="Knight-Connoni V."/>
        </authorList>
    </citation>
    <scope>NUCLEOTIDE SEQUENCE [LARGE SCALE GENOMIC DNA]</scope>
    <source>
        <strain evidence="9 10">DSM 14730</strain>
    </source>
</reference>
<feature type="chain" id="PRO_5047447289" evidence="6">
    <location>
        <begin position="24"/>
        <end position="705"/>
    </location>
</feature>
<dbReference type="Gene3D" id="2.60.40.4070">
    <property type="match status" value="3"/>
</dbReference>
<evidence type="ECO:0000256" key="2">
    <source>
        <dbReference type="ARBA" id="ARBA00022670"/>
    </source>
</evidence>
<keyword evidence="2 5" id="KW-0645">Protease</keyword>
<feature type="signal peptide" evidence="6">
    <location>
        <begin position="1"/>
        <end position="23"/>
    </location>
</feature>
<dbReference type="Proteomes" id="UP001319060">
    <property type="component" value="Unassembled WGS sequence"/>
</dbReference>
<dbReference type="InterPro" id="IPR015500">
    <property type="entry name" value="Peptidase_S8_subtilisin-rel"/>
</dbReference>
<feature type="domain" description="FlgD/Vpr Ig-like" evidence="8">
    <location>
        <begin position="432"/>
        <end position="483"/>
    </location>
</feature>
<feature type="active site" description="Charge relay system" evidence="5">
    <location>
        <position position="155"/>
    </location>
</feature>
<comment type="caution">
    <text evidence="9">The sequence shown here is derived from an EMBL/GenBank/DDBJ whole genome shotgun (WGS) entry which is preliminary data.</text>
</comment>
<keyword evidence="10" id="KW-1185">Reference proteome</keyword>
<accession>A0ABS2ZGW7</accession>
<dbReference type="PRINTS" id="PR00723">
    <property type="entry name" value="SUBTILISIN"/>
</dbReference>
<evidence type="ECO:0000256" key="6">
    <source>
        <dbReference type="SAM" id="SignalP"/>
    </source>
</evidence>
<dbReference type="PROSITE" id="PS00138">
    <property type="entry name" value="SUBTILASE_SER"/>
    <property type="match status" value="1"/>
</dbReference>
<dbReference type="InterPro" id="IPR023828">
    <property type="entry name" value="Peptidase_S8_Ser-AS"/>
</dbReference>
<feature type="active site" description="Charge relay system" evidence="5">
    <location>
        <position position="339"/>
    </location>
</feature>
<dbReference type="InterPro" id="IPR025965">
    <property type="entry name" value="FlgD/Vpr_Ig-like"/>
</dbReference>
<dbReference type="InterPro" id="IPR000209">
    <property type="entry name" value="Peptidase_S8/S53_dom"/>
</dbReference>
<dbReference type="RefSeq" id="WP_188400971.1">
    <property type="nucleotide sequence ID" value="NZ_BMCE01000001.1"/>
</dbReference>
<feature type="active site" description="Charge relay system" evidence="5">
    <location>
        <position position="187"/>
    </location>
</feature>
<dbReference type="Gene3D" id="3.40.50.200">
    <property type="entry name" value="Peptidase S8/S53 domain"/>
    <property type="match status" value="1"/>
</dbReference>
<evidence type="ECO:0000313" key="10">
    <source>
        <dbReference type="Proteomes" id="UP001319060"/>
    </source>
</evidence>
<comment type="similarity">
    <text evidence="1 5">Belongs to the peptidase S8 family.</text>
</comment>
<feature type="domain" description="FlgD/Vpr Ig-like" evidence="8">
    <location>
        <begin position="629"/>
        <end position="682"/>
    </location>
</feature>
<keyword evidence="4 5" id="KW-0720">Serine protease</keyword>
<keyword evidence="6" id="KW-0732">Signal</keyword>
<sequence length="705" mass="76824">MKKIMIFALSVVALLFTEDPAQASKKTNIQTEEFKKLLKKEEHISNELLLTFKEVPSHDELAKLKKEFQITKVENLGLPKLYNVTFETGTSLVTKAGELLQRTNIVKAEPNFEFKTTYTSSEPFFQNQWYLTVLNAEQAWDQTRGENHVVVAVLDGGVQVSHPDLKGKMVKPYDAVTKKTTFPADNHATHVAGVIAASFNKIGIAGIAPSVKIMPVNVFTGDTANTADVIRGIVYAADSGADVINFSMGGYGDNYPLKSAVNYARSKGVIIIAASGNDDTDERSFPASYPGVLSISATDKEDEVTWFTNFGEYIDFAAPGEDIFSTAANSGYMYMDGTSMATPVVSGTAALMLSKNPLLTENELRDLLIKSSVDLGDPGWDIYYGYGRIDMNKAVSLTPRAIDKLSVPANFYMKGNNTLPISFVPYSKALVSAYIVDAKGNMVKSFVSNKQGTGTAMSFNWNGMDSKGHYVSSGDYRLVVKTAAGIKSFAKVSSIKVADQIPFTLTPASTSVAFSPKLKALPVKFQLSKQAKITAGVYNSKGQLLHTFFTNRVWAPGDNYFYWSGKKADNTPFGDGTYVIRFKAIDFYNNVLQKNVNVKIDTKAPVVSVQAPAVYNGTGFATSTFSNNEYGTVTAKVVDTTGQTVKQLTHNKPYNAGPHAINWDGTNQQNTPAGTGQYQVVLDFSDLAGNRVTAKSNTIQLERTE</sequence>
<evidence type="ECO:0000259" key="7">
    <source>
        <dbReference type="Pfam" id="PF00082"/>
    </source>
</evidence>
<dbReference type="InterPro" id="IPR036852">
    <property type="entry name" value="Peptidase_S8/S53_dom_sf"/>
</dbReference>
<evidence type="ECO:0000256" key="1">
    <source>
        <dbReference type="ARBA" id="ARBA00011073"/>
    </source>
</evidence>
<dbReference type="EMBL" id="JAFHKS010000044">
    <property type="protein sequence ID" value="MBN3546666.1"/>
    <property type="molecule type" value="Genomic_DNA"/>
</dbReference>
<dbReference type="PANTHER" id="PTHR43806:SF11">
    <property type="entry name" value="CEREVISIN-RELATED"/>
    <property type="match status" value="1"/>
</dbReference>
<feature type="domain" description="Peptidase S8/S53" evidence="7">
    <location>
        <begin position="147"/>
        <end position="387"/>
    </location>
</feature>
<name>A0ABS2ZGW7_9BACL</name>
<dbReference type="InterPro" id="IPR050131">
    <property type="entry name" value="Peptidase_S8_subtilisin-like"/>
</dbReference>
<evidence type="ECO:0000256" key="4">
    <source>
        <dbReference type="ARBA" id="ARBA00022825"/>
    </source>
</evidence>
<dbReference type="Pfam" id="PF00082">
    <property type="entry name" value="Peptidase_S8"/>
    <property type="match status" value="1"/>
</dbReference>
<dbReference type="Pfam" id="PF13860">
    <property type="entry name" value="FlgD_ig"/>
    <property type="match status" value="2"/>
</dbReference>
<dbReference type="PANTHER" id="PTHR43806">
    <property type="entry name" value="PEPTIDASE S8"/>
    <property type="match status" value="1"/>
</dbReference>
<evidence type="ECO:0000256" key="5">
    <source>
        <dbReference type="PROSITE-ProRule" id="PRU01240"/>
    </source>
</evidence>
<keyword evidence="3 5" id="KW-0378">Hydrolase</keyword>
<evidence type="ECO:0000259" key="8">
    <source>
        <dbReference type="Pfam" id="PF13860"/>
    </source>
</evidence>
<proteinExistence type="inferred from homology"/>
<evidence type="ECO:0000313" key="9">
    <source>
        <dbReference type="EMBL" id="MBN3546666.1"/>
    </source>
</evidence>
<evidence type="ECO:0000256" key="3">
    <source>
        <dbReference type="ARBA" id="ARBA00022801"/>
    </source>
</evidence>
<dbReference type="PROSITE" id="PS51892">
    <property type="entry name" value="SUBTILASE"/>
    <property type="match status" value="1"/>
</dbReference>
<organism evidence="9 10">
    <name type="scientific">Fictibacillus barbaricus</name>
    <dbReference type="NCBI Taxonomy" id="182136"/>
    <lineage>
        <taxon>Bacteria</taxon>
        <taxon>Bacillati</taxon>
        <taxon>Bacillota</taxon>
        <taxon>Bacilli</taxon>
        <taxon>Bacillales</taxon>
        <taxon>Fictibacillaceae</taxon>
        <taxon>Fictibacillus</taxon>
    </lineage>
</organism>
<protein>
    <submittedName>
        <fullName evidence="9">S8 family serine peptidase</fullName>
    </submittedName>
</protein>
<gene>
    <name evidence="9" type="ORF">JYA64_15265</name>
</gene>
<dbReference type="SUPFAM" id="SSF52743">
    <property type="entry name" value="Subtilisin-like"/>
    <property type="match status" value="1"/>
</dbReference>